<name>A0A914E686_9BILA</name>
<proteinExistence type="predicted"/>
<evidence type="ECO:0000313" key="2">
    <source>
        <dbReference type="WBParaSite" id="ACRNAN_scaffold6040.g28326.t1"/>
    </source>
</evidence>
<dbReference type="AlphaFoldDB" id="A0A914E686"/>
<dbReference type="Gene3D" id="1.10.10.60">
    <property type="entry name" value="Homeodomain-like"/>
    <property type="match status" value="1"/>
</dbReference>
<accession>A0A914E686</accession>
<evidence type="ECO:0000313" key="1">
    <source>
        <dbReference type="Proteomes" id="UP000887540"/>
    </source>
</evidence>
<reference evidence="2" key="1">
    <citation type="submission" date="2022-11" db="UniProtKB">
        <authorList>
            <consortium name="WormBaseParasite"/>
        </authorList>
    </citation>
    <scope>IDENTIFICATION</scope>
</reference>
<dbReference type="Proteomes" id="UP000887540">
    <property type="component" value="Unplaced"/>
</dbReference>
<keyword evidence="1" id="KW-1185">Reference proteome</keyword>
<sequence length="153" mass="17918">MKIQKKRQRILLKTKVEIIREAATKSIHFLAKKHGITCKYIRRILGDKEQIMKAVEDGMCAKRAQLYPTKHEDGQEKALQLTNSFGLNDFKANDELLTRFKSRYALCWKRIQGEAGNIDLDEWQRPRKKIASRGILALATRNLLEMDWDLLYE</sequence>
<organism evidence="1 2">
    <name type="scientific">Acrobeloides nanus</name>
    <dbReference type="NCBI Taxonomy" id="290746"/>
    <lineage>
        <taxon>Eukaryota</taxon>
        <taxon>Metazoa</taxon>
        <taxon>Ecdysozoa</taxon>
        <taxon>Nematoda</taxon>
        <taxon>Chromadorea</taxon>
        <taxon>Rhabditida</taxon>
        <taxon>Tylenchina</taxon>
        <taxon>Cephalobomorpha</taxon>
        <taxon>Cephaloboidea</taxon>
        <taxon>Cephalobidae</taxon>
        <taxon>Acrobeloides</taxon>
    </lineage>
</organism>
<dbReference type="WBParaSite" id="ACRNAN_scaffold6040.g28326.t1">
    <property type="protein sequence ID" value="ACRNAN_scaffold6040.g28326.t1"/>
    <property type="gene ID" value="ACRNAN_scaffold6040.g28326"/>
</dbReference>
<protein>
    <submittedName>
        <fullName evidence="2">Transposase</fullName>
    </submittedName>
</protein>